<organism evidence="2 3">
    <name type="scientific">Calidithermus roseus</name>
    <dbReference type="NCBI Taxonomy" id="1644118"/>
    <lineage>
        <taxon>Bacteria</taxon>
        <taxon>Thermotogati</taxon>
        <taxon>Deinococcota</taxon>
        <taxon>Deinococci</taxon>
        <taxon>Thermales</taxon>
        <taxon>Thermaceae</taxon>
        <taxon>Calidithermus</taxon>
    </lineage>
</organism>
<protein>
    <recommendedName>
        <fullName evidence="4">Outer membrane protein beta-barrel domain protein</fullName>
    </recommendedName>
</protein>
<evidence type="ECO:0000313" key="2">
    <source>
        <dbReference type="EMBL" id="RIH86046.1"/>
    </source>
</evidence>
<keyword evidence="1" id="KW-0732">Signal</keyword>
<dbReference type="EMBL" id="QWLA01000034">
    <property type="protein sequence ID" value="RIH86046.1"/>
    <property type="molecule type" value="Genomic_DNA"/>
</dbReference>
<feature type="chain" id="PRO_5017277260" description="Outer membrane protein beta-barrel domain protein" evidence="1">
    <location>
        <begin position="18"/>
        <end position="214"/>
    </location>
</feature>
<keyword evidence="3" id="KW-1185">Reference proteome</keyword>
<reference evidence="2 3" key="1">
    <citation type="submission" date="2018-08" db="EMBL/GenBank/DDBJ databases">
        <title>Meiothermus roseus NBRC 110900 genome sequencing project.</title>
        <authorList>
            <person name="Da Costa M.S."/>
            <person name="Albuquerque L."/>
            <person name="Raposo P."/>
            <person name="Froufe H.J.C."/>
            <person name="Barroso C.S."/>
            <person name="Egas C."/>
        </authorList>
    </citation>
    <scope>NUCLEOTIDE SEQUENCE [LARGE SCALE GENOMIC DNA]</scope>
    <source>
        <strain evidence="2 3">NBRC 110900</strain>
    </source>
</reference>
<gene>
    <name evidence="2" type="ORF">Mrose_01933</name>
</gene>
<sequence>MRALLVAALLGFSPALAQGITFYLGFSFPSPTDLRVVQEGHPEASLKQARFSSQDFRYPIYYGVRAWWGDPDGLRYEIELIHQKLYFEGAQENGEILDFFWVTDGFNLLTFNLAYALPTGPVRLVGRVGAGIAIAHPETIVRGRAYGVDGDPLYYHFGGLGFQGALALEVPAGGFAAMAEGKFTFSPSRIQIAGGFVEGDFSTWHAVFGGGYGR</sequence>
<evidence type="ECO:0000256" key="1">
    <source>
        <dbReference type="SAM" id="SignalP"/>
    </source>
</evidence>
<dbReference type="OrthoDB" id="25856at2"/>
<proteinExistence type="predicted"/>
<evidence type="ECO:0000313" key="3">
    <source>
        <dbReference type="Proteomes" id="UP000265341"/>
    </source>
</evidence>
<comment type="caution">
    <text evidence="2">The sequence shown here is derived from an EMBL/GenBank/DDBJ whole genome shotgun (WGS) entry which is preliminary data.</text>
</comment>
<evidence type="ECO:0008006" key="4">
    <source>
        <dbReference type="Google" id="ProtNLM"/>
    </source>
</evidence>
<dbReference type="AlphaFoldDB" id="A0A399ER93"/>
<accession>A0A399ER93</accession>
<feature type="signal peptide" evidence="1">
    <location>
        <begin position="1"/>
        <end position="17"/>
    </location>
</feature>
<name>A0A399ER93_9DEIN</name>
<dbReference type="RefSeq" id="WP_119277770.1">
    <property type="nucleotide sequence ID" value="NZ_QWLA01000034.1"/>
</dbReference>
<dbReference type="Proteomes" id="UP000265341">
    <property type="component" value="Unassembled WGS sequence"/>
</dbReference>